<evidence type="ECO:0000259" key="1">
    <source>
        <dbReference type="PROSITE" id="PS51192"/>
    </source>
</evidence>
<dbReference type="InterPro" id="IPR050742">
    <property type="entry name" value="Helicase_Restrict-Modif_Enz"/>
</dbReference>
<dbReference type="InterPro" id="IPR027417">
    <property type="entry name" value="P-loop_NTPase"/>
</dbReference>
<dbReference type="Pfam" id="PF00271">
    <property type="entry name" value="Helicase_C"/>
    <property type="match status" value="1"/>
</dbReference>
<reference evidence="3 4" key="1">
    <citation type="submission" date="2015-11" db="EMBL/GenBank/DDBJ databases">
        <title>Butyribacter intestini gen. nov., sp. nov., a butyric acid-producing bacterium of the family Lachnospiraceae isolated from the human faeces.</title>
        <authorList>
            <person name="Zou Y."/>
            <person name="Xue W."/>
            <person name="Luo G."/>
            <person name="Lv M."/>
        </authorList>
    </citation>
    <scope>NUCLEOTIDE SEQUENCE [LARGE SCALE GENOMIC DNA]</scope>
    <source>
        <strain evidence="3 4">ACET-33324</strain>
    </source>
</reference>
<evidence type="ECO:0000313" key="4">
    <source>
        <dbReference type="Proteomes" id="UP000054874"/>
    </source>
</evidence>
<feature type="domain" description="Helicase ATP-binding" evidence="1">
    <location>
        <begin position="213"/>
        <end position="362"/>
    </location>
</feature>
<dbReference type="CDD" id="cd18032">
    <property type="entry name" value="DEXHc_RE_I_III_res"/>
    <property type="match status" value="1"/>
</dbReference>
<dbReference type="InterPro" id="IPR001650">
    <property type="entry name" value="Helicase_C-like"/>
</dbReference>
<dbReference type="PROSITE" id="PS51192">
    <property type="entry name" value="HELICASE_ATP_BIND_1"/>
    <property type="match status" value="1"/>
</dbReference>
<keyword evidence="4" id="KW-1185">Reference proteome</keyword>
<dbReference type="GO" id="GO:0005524">
    <property type="term" value="F:ATP binding"/>
    <property type="evidence" value="ECO:0007669"/>
    <property type="project" value="InterPro"/>
</dbReference>
<accession>A0A0V8QIW7</accession>
<dbReference type="Gene3D" id="3.30.870.10">
    <property type="entry name" value="Endonuclease Chain A"/>
    <property type="match status" value="1"/>
</dbReference>
<gene>
    <name evidence="3" type="ORF">ASU35_04890</name>
</gene>
<dbReference type="GO" id="GO:0016787">
    <property type="term" value="F:hydrolase activity"/>
    <property type="evidence" value="ECO:0007669"/>
    <property type="project" value="InterPro"/>
</dbReference>
<dbReference type="RefSeq" id="WP_058351230.1">
    <property type="nucleotide sequence ID" value="NZ_CABMMD010000002.1"/>
</dbReference>
<dbReference type="PROSITE" id="PS51194">
    <property type="entry name" value="HELICASE_CTER"/>
    <property type="match status" value="1"/>
</dbReference>
<dbReference type="OrthoDB" id="9802848at2"/>
<evidence type="ECO:0000313" key="3">
    <source>
        <dbReference type="EMBL" id="KSV60514.1"/>
    </source>
</evidence>
<dbReference type="InterPro" id="IPR014001">
    <property type="entry name" value="Helicase_ATP-bd"/>
</dbReference>
<dbReference type="InterPro" id="IPR025202">
    <property type="entry name" value="PLD-like_dom"/>
</dbReference>
<proteinExistence type="predicted"/>
<dbReference type="Pfam" id="PF04851">
    <property type="entry name" value="ResIII"/>
    <property type="match status" value="1"/>
</dbReference>
<dbReference type="GO" id="GO:0003677">
    <property type="term" value="F:DNA binding"/>
    <property type="evidence" value="ECO:0007669"/>
    <property type="project" value="InterPro"/>
</dbReference>
<dbReference type="PANTHER" id="PTHR47396">
    <property type="entry name" value="TYPE I RESTRICTION ENZYME ECOKI R PROTEIN"/>
    <property type="match status" value="1"/>
</dbReference>
<dbReference type="Gene3D" id="3.40.50.300">
    <property type="entry name" value="P-loop containing nucleotide triphosphate hydrolases"/>
    <property type="match status" value="2"/>
</dbReference>
<dbReference type="EMBL" id="LNAM01000002">
    <property type="protein sequence ID" value="KSV60514.1"/>
    <property type="molecule type" value="Genomic_DNA"/>
</dbReference>
<dbReference type="Proteomes" id="UP000054874">
    <property type="component" value="Unassembled WGS sequence"/>
</dbReference>
<dbReference type="GO" id="GO:0005829">
    <property type="term" value="C:cytosol"/>
    <property type="evidence" value="ECO:0007669"/>
    <property type="project" value="TreeGrafter"/>
</dbReference>
<dbReference type="InterPro" id="IPR021835">
    <property type="entry name" value="DUF3427"/>
</dbReference>
<dbReference type="SUPFAM" id="SSF52540">
    <property type="entry name" value="P-loop containing nucleoside triphosphate hydrolases"/>
    <property type="match status" value="1"/>
</dbReference>
<name>A0A0V8QIW7_9FIRM</name>
<organism evidence="3 4">
    <name type="scientific">Acetivibrio ethanolgignens</name>
    <dbReference type="NCBI Taxonomy" id="290052"/>
    <lineage>
        <taxon>Bacteria</taxon>
        <taxon>Bacillati</taxon>
        <taxon>Bacillota</taxon>
        <taxon>Clostridia</taxon>
        <taxon>Eubacteriales</taxon>
        <taxon>Oscillospiraceae</taxon>
        <taxon>Acetivibrio</taxon>
    </lineage>
</organism>
<dbReference type="SMART" id="SM00487">
    <property type="entry name" value="DEXDc"/>
    <property type="match status" value="1"/>
</dbReference>
<dbReference type="InterPro" id="IPR006935">
    <property type="entry name" value="Helicase/UvrB_N"/>
</dbReference>
<dbReference type="SMART" id="SM00490">
    <property type="entry name" value="HELICc"/>
    <property type="match status" value="1"/>
</dbReference>
<dbReference type="Pfam" id="PF26350">
    <property type="entry name" value="DUF8090"/>
    <property type="match status" value="1"/>
</dbReference>
<dbReference type="CDD" id="cd18799">
    <property type="entry name" value="SF2_C_EcoAI-like"/>
    <property type="match status" value="1"/>
</dbReference>
<dbReference type="Pfam" id="PF13091">
    <property type="entry name" value="PLDc_2"/>
    <property type="match status" value="1"/>
</dbReference>
<evidence type="ECO:0008006" key="5">
    <source>
        <dbReference type="Google" id="ProtNLM"/>
    </source>
</evidence>
<feature type="domain" description="Helicase C-terminal" evidence="2">
    <location>
        <begin position="405"/>
        <end position="562"/>
    </location>
</feature>
<dbReference type="SUPFAM" id="SSF56024">
    <property type="entry name" value="Phospholipase D/nuclease"/>
    <property type="match status" value="1"/>
</dbReference>
<dbReference type="PANTHER" id="PTHR47396:SF1">
    <property type="entry name" value="ATP-DEPENDENT HELICASE IRC3-RELATED"/>
    <property type="match status" value="1"/>
</dbReference>
<comment type="caution">
    <text evidence="3">The sequence shown here is derived from an EMBL/GenBank/DDBJ whole genome shotgun (WGS) entry which is preliminary data.</text>
</comment>
<dbReference type="InterPro" id="IPR058403">
    <property type="entry name" value="DUF8090"/>
</dbReference>
<evidence type="ECO:0000259" key="2">
    <source>
        <dbReference type="PROSITE" id="PS51194"/>
    </source>
</evidence>
<sequence>MPNQFLTNYTETTFLEKIKDDLRHCKSFDFSVSFIKKAGLVLLFKDIEAAVERGCKGRIITSTYQNFTDIESLKSFSALMGRCPNFQCHLDYENFHDTGYATLGYHSKGYLFEFEDHRELVVGSSNITRYALLKNIEWDVSVSDSFEPGVYDDAKREFEEKWDATERLDAELINKYSTKLNFAIERWDMDYDLSASKIKPNYMQKKALKELNRYRAIGVNRALTIASAGSGKTYLAAFDALNFNPKRLLYIVHEGSILKKSLETFQEIFGKNVTYGIYSGTSKESDADFVFATNITMSNTLELFSKSEFDYIIIDECHHATAETYKKIIGYFEPEFLLGLTATPERLDNQDVFELFDHNVPYELRLRDAIANDLVVPFKYYGIRDQLVDYGLSGNEERRMIAQMAKEDHCDFIAEQIEKHRPQGKLKALAFCRNVTHARMMCEALGERYKTAYLTGRNDIGERVRAYNDLQNDSHSLEILFTVDILNEGVDIPGVNMVLFLRPTESTTIFIQQLGRGLRKYTNKDYVTVLDFIGNSYKRSVQIAFALGSLSENFVMEKRLMASLVKDDFTALGLAEYGIEIHIDDLSKEEILEYIDKENFNAIKYLKQDYFNFKKYIGAEFYPRHVDYINNDCAPDLIRFMSVKTQGKKNCSYYNFLKSIGEENLPIFTERQVEFANYLSGFLPLVRTHEYHIVKFLLDGARTYSEVRDHLEEVIAAFKQEELEHVLTYLKIVKQDGEMLRLDVEPDDQFVEYILDLIEYGLVRYVIDNGDETGFKLWQNYRMDQVQLKLLKNPGNNQKGTYYYDNYVVIFASLKKDLDEEDRLNYKNKFLEENIFQWESMVDLPEADLKKLNESSFTHVFIRKVTTENGLVLPFTYVGKGKLTNPRKTNSGNGTYLFDIYMENALPEYLQYDFRLTKE</sequence>
<protein>
    <recommendedName>
        <fullName evidence="5">NgoFVII family restriction endonuclease</fullName>
    </recommendedName>
</protein>
<dbReference type="AlphaFoldDB" id="A0A0V8QIW7"/>
<dbReference type="STRING" id="290052.ASU35_04890"/>
<dbReference type="Pfam" id="PF11907">
    <property type="entry name" value="DUF3427"/>
    <property type="match status" value="1"/>
</dbReference>